<evidence type="ECO:0000313" key="16">
    <source>
        <dbReference type="EnsemblPlants" id="QL01p029419:mrna"/>
    </source>
</evidence>
<evidence type="ECO:0000256" key="3">
    <source>
        <dbReference type="ARBA" id="ARBA00008536"/>
    </source>
</evidence>
<dbReference type="Gene3D" id="2.60.120.200">
    <property type="match status" value="1"/>
</dbReference>
<evidence type="ECO:0000256" key="5">
    <source>
        <dbReference type="ARBA" id="ARBA00022475"/>
    </source>
</evidence>
<feature type="signal peptide" evidence="14">
    <location>
        <begin position="1"/>
        <end position="25"/>
    </location>
</feature>
<reference evidence="16" key="2">
    <citation type="submission" date="2021-01" db="UniProtKB">
        <authorList>
            <consortium name="EnsemblPlants"/>
        </authorList>
    </citation>
    <scope>IDENTIFICATION</scope>
</reference>
<evidence type="ECO:0000256" key="9">
    <source>
        <dbReference type="ARBA" id="ARBA00022741"/>
    </source>
</evidence>
<dbReference type="Gramene" id="QL01p029419:mrna">
    <property type="protein sequence ID" value="QL01p029419:mrna"/>
    <property type="gene ID" value="QL01p029419"/>
</dbReference>
<name>A0A7N2KPE1_QUELO</name>
<comment type="similarity">
    <text evidence="4">In the C-terminal section; belongs to the protein kinase superfamily. Ser/Thr protein kinase family.</text>
</comment>
<dbReference type="PANTHER" id="PTHR27007">
    <property type="match status" value="1"/>
</dbReference>
<dbReference type="OMA" id="THFICAL"/>
<dbReference type="InterPro" id="IPR001220">
    <property type="entry name" value="Legume_lectin_dom"/>
</dbReference>
<dbReference type="AlphaFoldDB" id="A0A7N2KPE1"/>
<keyword evidence="11" id="KW-1133">Transmembrane helix</keyword>
<dbReference type="CDD" id="cd06899">
    <property type="entry name" value="lectin_legume_LecRK_Arcelin_ConA"/>
    <property type="match status" value="1"/>
</dbReference>
<keyword evidence="13" id="KW-0675">Receptor</keyword>
<comment type="similarity">
    <text evidence="2">Belongs to the leguminous lectin family.</text>
</comment>
<keyword evidence="7 14" id="KW-0732">Signal</keyword>
<dbReference type="PROSITE" id="PS50011">
    <property type="entry name" value="PROTEIN_KINASE_DOM"/>
    <property type="match status" value="1"/>
</dbReference>
<proteinExistence type="inferred from homology"/>
<evidence type="ECO:0000256" key="4">
    <source>
        <dbReference type="ARBA" id="ARBA00010217"/>
    </source>
</evidence>
<evidence type="ECO:0000256" key="14">
    <source>
        <dbReference type="SAM" id="SignalP"/>
    </source>
</evidence>
<evidence type="ECO:0000259" key="15">
    <source>
        <dbReference type="PROSITE" id="PS50011"/>
    </source>
</evidence>
<keyword evidence="8" id="KW-0430">Lectin</keyword>
<dbReference type="GO" id="GO:0006952">
    <property type="term" value="P:defense response"/>
    <property type="evidence" value="ECO:0007669"/>
    <property type="project" value="UniProtKB-ARBA"/>
</dbReference>
<accession>A0A7N2KPE1</accession>
<dbReference type="InterPro" id="IPR011009">
    <property type="entry name" value="Kinase-like_dom_sf"/>
</dbReference>
<evidence type="ECO:0000256" key="8">
    <source>
        <dbReference type="ARBA" id="ARBA00022734"/>
    </source>
</evidence>
<comment type="subcellular location">
    <subcellularLocation>
        <location evidence="1">Cell membrane</location>
        <topology evidence="1">Single-pass type I membrane protein</topology>
    </subcellularLocation>
</comment>
<dbReference type="InParanoid" id="A0A7N2KPE1"/>
<dbReference type="GO" id="GO:0005524">
    <property type="term" value="F:ATP binding"/>
    <property type="evidence" value="ECO:0007669"/>
    <property type="project" value="UniProtKB-KW"/>
</dbReference>
<comment type="similarity">
    <text evidence="3">In the N-terminal section; belongs to the leguminous lectin family.</text>
</comment>
<dbReference type="Proteomes" id="UP000594261">
    <property type="component" value="Chromosome 1"/>
</dbReference>
<feature type="chain" id="PRO_5029471049" description="Protein kinase domain-containing protein" evidence="14">
    <location>
        <begin position="26"/>
        <end position="616"/>
    </location>
</feature>
<reference evidence="16 17" key="1">
    <citation type="journal article" date="2016" name="G3 (Bethesda)">
        <title>First Draft Assembly and Annotation of the Genome of a California Endemic Oak Quercus lobata Nee (Fagaceae).</title>
        <authorList>
            <person name="Sork V.L."/>
            <person name="Fitz-Gibbon S.T."/>
            <person name="Puiu D."/>
            <person name="Crepeau M."/>
            <person name="Gugger P.F."/>
            <person name="Sherman R."/>
            <person name="Stevens K."/>
            <person name="Langley C.H."/>
            <person name="Pellegrini M."/>
            <person name="Salzberg S.L."/>
        </authorList>
    </citation>
    <scope>NUCLEOTIDE SEQUENCE [LARGE SCALE GENOMIC DNA]</scope>
    <source>
        <strain evidence="16 17">cv. SW786</strain>
    </source>
</reference>
<evidence type="ECO:0000313" key="17">
    <source>
        <dbReference type="Proteomes" id="UP000594261"/>
    </source>
</evidence>
<dbReference type="SUPFAM" id="SSF56112">
    <property type="entry name" value="Protein kinase-like (PK-like)"/>
    <property type="match status" value="1"/>
</dbReference>
<dbReference type="GO" id="GO:0030246">
    <property type="term" value="F:carbohydrate binding"/>
    <property type="evidence" value="ECO:0007669"/>
    <property type="project" value="UniProtKB-KW"/>
</dbReference>
<evidence type="ECO:0000256" key="12">
    <source>
        <dbReference type="ARBA" id="ARBA00023136"/>
    </source>
</evidence>
<dbReference type="Pfam" id="PF00139">
    <property type="entry name" value="Lectin_legB"/>
    <property type="match status" value="1"/>
</dbReference>
<dbReference type="SMART" id="SM00220">
    <property type="entry name" value="S_TKc"/>
    <property type="match status" value="1"/>
</dbReference>
<dbReference type="EMBL" id="LRBV02000001">
    <property type="status" value="NOT_ANNOTATED_CDS"/>
    <property type="molecule type" value="Genomic_DNA"/>
</dbReference>
<sequence length="616" mass="69262">MVAGLTSLHFLITLYFILKIPLMFSQDDQFIYNGFNPENLHLNGAAQIHPNGVLQLTNNSQQEEVGHAFYRLHLKFNTSSSGLTQALSFSTNFVFAIVPEIPSKGGHGIAFTIRPSWKFTNVVASNYLGLLNASKNGLSTNHLLAIELDTIEGQNFQDIDNNHVGIDVNSLKSIESATATYYSDQEGKNISMKLVSGNPMHLWIDYNETEKLLNVTLAPASITKPNRPLLSTRIDLSQYLLESMYVGFFAATGTVTSDQYILGWSFNKSGQAQSLDISKLPQPPRQRKRGRNLKKYVKTGKRSTVLRGSPIRISTRQPKVSQTKSFLEQEVLERFIEEHYPSSNTQIAVKKVSHDSKQGMKEFVAEIISMGRLRHRYLIQLLGYCWRRGELLLFYDYMPNGSLDKFLYSNEKPNLNKIQWFRIQKGVASSLLYLHEKWEQVDLRRDVKTSNVLLDAELNGRLGDFGLARLYDHGTNPQTTHVVGTMACGRRPIELQGLPEEVVLVDYVFLCLGKGAILDASDPRLEGNYVVEEMELVLKLCLFCSHLVLEARPSIRQVVHFLDGNAKLPELPNDKACFGRSTSNEVSDFFLSFPPSFSIASATSYSSINSILRSGD</sequence>
<dbReference type="InterPro" id="IPR013320">
    <property type="entry name" value="ConA-like_dom_sf"/>
</dbReference>
<dbReference type="EnsemblPlants" id="QL01p029419:mrna">
    <property type="protein sequence ID" value="QL01p029419:mrna"/>
    <property type="gene ID" value="QL01p029419"/>
</dbReference>
<evidence type="ECO:0000256" key="2">
    <source>
        <dbReference type="ARBA" id="ARBA00007606"/>
    </source>
</evidence>
<evidence type="ECO:0000256" key="10">
    <source>
        <dbReference type="ARBA" id="ARBA00022840"/>
    </source>
</evidence>
<keyword evidence="9" id="KW-0547">Nucleotide-binding</keyword>
<dbReference type="InterPro" id="IPR050528">
    <property type="entry name" value="L-type_Lectin-RKs"/>
</dbReference>
<feature type="domain" description="Protein kinase" evidence="15">
    <location>
        <begin position="291"/>
        <end position="616"/>
    </location>
</feature>
<evidence type="ECO:0000256" key="1">
    <source>
        <dbReference type="ARBA" id="ARBA00004251"/>
    </source>
</evidence>
<dbReference type="FunFam" id="1.10.510.10:FF:001731">
    <property type="match status" value="1"/>
</dbReference>
<dbReference type="InterPro" id="IPR000719">
    <property type="entry name" value="Prot_kinase_dom"/>
</dbReference>
<dbReference type="SUPFAM" id="SSF49899">
    <property type="entry name" value="Concanavalin A-like lectins/glucanases"/>
    <property type="match status" value="1"/>
</dbReference>
<keyword evidence="12" id="KW-0472">Membrane</keyword>
<dbReference type="GO" id="GO:0051707">
    <property type="term" value="P:response to other organism"/>
    <property type="evidence" value="ECO:0007669"/>
    <property type="project" value="UniProtKB-ARBA"/>
</dbReference>
<organism evidence="16 17">
    <name type="scientific">Quercus lobata</name>
    <name type="common">Valley oak</name>
    <dbReference type="NCBI Taxonomy" id="97700"/>
    <lineage>
        <taxon>Eukaryota</taxon>
        <taxon>Viridiplantae</taxon>
        <taxon>Streptophyta</taxon>
        <taxon>Embryophyta</taxon>
        <taxon>Tracheophyta</taxon>
        <taxon>Spermatophyta</taxon>
        <taxon>Magnoliopsida</taxon>
        <taxon>eudicotyledons</taxon>
        <taxon>Gunneridae</taxon>
        <taxon>Pentapetalae</taxon>
        <taxon>rosids</taxon>
        <taxon>fabids</taxon>
        <taxon>Fagales</taxon>
        <taxon>Fagaceae</taxon>
        <taxon>Quercus</taxon>
    </lineage>
</organism>
<keyword evidence="6" id="KW-0812">Transmembrane</keyword>
<dbReference type="Pfam" id="PF07714">
    <property type="entry name" value="PK_Tyr_Ser-Thr"/>
    <property type="match status" value="1"/>
</dbReference>
<evidence type="ECO:0000256" key="11">
    <source>
        <dbReference type="ARBA" id="ARBA00022989"/>
    </source>
</evidence>
<evidence type="ECO:0000256" key="6">
    <source>
        <dbReference type="ARBA" id="ARBA00022692"/>
    </source>
</evidence>
<dbReference type="Gene3D" id="3.30.200.20">
    <property type="entry name" value="Phosphorylase Kinase, domain 1"/>
    <property type="match status" value="1"/>
</dbReference>
<keyword evidence="5" id="KW-1003">Cell membrane</keyword>
<evidence type="ECO:0000256" key="13">
    <source>
        <dbReference type="ARBA" id="ARBA00023170"/>
    </source>
</evidence>
<keyword evidence="17" id="KW-1185">Reference proteome</keyword>
<dbReference type="FunFam" id="2.60.120.200:FF:000096">
    <property type="entry name" value="L-type lectin-domain containing receptor kinase V.9"/>
    <property type="match status" value="1"/>
</dbReference>
<dbReference type="InterPro" id="IPR001245">
    <property type="entry name" value="Ser-Thr/Tyr_kinase_cat_dom"/>
</dbReference>
<dbReference type="Gene3D" id="1.10.510.10">
    <property type="entry name" value="Transferase(Phosphotransferase) domain 1"/>
    <property type="match status" value="2"/>
</dbReference>
<keyword evidence="10" id="KW-0067">ATP-binding</keyword>
<dbReference type="GO" id="GO:0004672">
    <property type="term" value="F:protein kinase activity"/>
    <property type="evidence" value="ECO:0007669"/>
    <property type="project" value="InterPro"/>
</dbReference>
<protein>
    <recommendedName>
        <fullName evidence="15">Protein kinase domain-containing protein</fullName>
    </recommendedName>
</protein>
<evidence type="ECO:0000256" key="7">
    <source>
        <dbReference type="ARBA" id="ARBA00022729"/>
    </source>
</evidence>
<dbReference type="GO" id="GO:0005886">
    <property type="term" value="C:plasma membrane"/>
    <property type="evidence" value="ECO:0007669"/>
    <property type="project" value="UniProtKB-SubCell"/>
</dbReference>